<feature type="region of interest" description="Disordered" evidence="4">
    <location>
        <begin position="426"/>
        <end position="502"/>
    </location>
</feature>
<organism evidence="7 8">
    <name type="scientific">Elysia marginata</name>
    <dbReference type="NCBI Taxonomy" id="1093978"/>
    <lineage>
        <taxon>Eukaryota</taxon>
        <taxon>Metazoa</taxon>
        <taxon>Spiralia</taxon>
        <taxon>Lophotrochozoa</taxon>
        <taxon>Mollusca</taxon>
        <taxon>Gastropoda</taxon>
        <taxon>Heterobranchia</taxon>
        <taxon>Euthyneura</taxon>
        <taxon>Panpulmonata</taxon>
        <taxon>Sacoglossa</taxon>
        <taxon>Placobranchoidea</taxon>
        <taxon>Plakobranchidae</taxon>
        <taxon>Elysia</taxon>
    </lineage>
</organism>
<dbReference type="GO" id="GO:0005737">
    <property type="term" value="C:cytoplasm"/>
    <property type="evidence" value="ECO:0007669"/>
    <property type="project" value="TreeGrafter"/>
</dbReference>
<dbReference type="GO" id="GO:0050321">
    <property type="term" value="F:tau-protein kinase activity"/>
    <property type="evidence" value="ECO:0007669"/>
    <property type="project" value="TreeGrafter"/>
</dbReference>
<dbReference type="InterPro" id="IPR057380">
    <property type="entry name" value="UBA_SIK1/2/3"/>
</dbReference>
<dbReference type="Pfam" id="PF00069">
    <property type="entry name" value="Pkinase"/>
    <property type="match status" value="1"/>
</dbReference>
<feature type="region of interest" description="Disordered" evidence="4">
    <location>
        <begin position="879"/>
        <end position="910"/>
    </location>
</feature>
<feature type="compositionally biased region" description="Gly residues" evidence="4">
    <location>
        <begin position="1494"/>
        <end position="1511"/>
    </location>
</feature>
<dbReference type="InterPro" id="IPR015940">
    <property type="entry name" value="UBA"/>
</dbReference>
<feature type="domain" description="Protein kinase" evidence="5">
    <location>
        <begin position="1"/>
        <end position="325"/>
    </location>
</feature>
<keyword evidence="8" id="KW-1185">Reference proteome</keyword>
<feature type="region of interest" description="Disordered" evidence="4">
    <location>
        <begin position="744"/>
        <end position="784"/>
    </location>
</feature>
<dbReference type="GO" id="GO:0035556">
    <property type="term" value="P:intracellular signal transduction"/>
    <property type="evidence" value="ECO:0007669"/>
    <property type="project" value="TreeGrafter"/>
</dbReference>
<feature type="compositionally biased region" description="Basic residues" evidence="4">
    <location>
        <begin position="1476"/>
        <end position="1486"/>
    </location>
</feature>
<feature type="region of interest" description="Disordered" evidence="4">
    <location>
        <begin position="1338"/>
        <end position="1386"/>
    </location>
</feature>
<dbReference type="InterPro" id="IPR000719">
    <property type="entry name" value="Prot_kinase_dom"/>
</dbReference>
<dbReference type="GO" id="GO:0000226">
    <property type="term" value="P:microtubule cytoskeleton organization"/>
    <property type="evidence" value="ECO:0007669"/>
    <property type="project" value="TreeGrafter"/>
</dbReference>
<feature type="compositionally biased region" description="Low complexity" evidence="4">
    <location>
        <begin position="665"/>
        <end position="679"/>
    </location>
</feature>
<feature type="region of interest" description="Disordered" evidence="4">
    <location>
        <begin position="524"/>
        <end position="570"/>
    </location>
</feature>
<sequence>MNTGRFILTTVNVKYQKYIITRWAAASTDFKQQRVAIKIIDKSQLDESNLKKVYREVKIMKLISHANIVKLYQGKASWVWSPRHTIVVRLNRRAPMTQGGRPVTPAIAISILTLIVPVMETTNMLYLVSEYAPNGEIFDYIAQHGRMSEPEARRKFWQILAAVDYCHTRHIVHRDLKAENLLLDANMNIKIADFGFGNFFEPDQQLATWCGSPPYAAPEVYEGKKYLGPQIDIWVDLLPPTPPLTLCLTVNLLFQSLGVVLYVLVCGALPFDGPNLQVLRDRVLSGRFRIPYFMSSECESLIRRMLVLDPLKRFTISQIRAHRWMQMDGGIPRSAPPSPLIGYNAKLGEFNEQILRIMQSLGIDQKNTMEALRKDAYDHYTAMYYLLLDRLRHHRSSFPPDKCVDASHCRRRPSTIAEQVMMHTNSSNNAGGGGSNNNSVTTANHPLIGSTRTQGRFSKTMDTVSSTPPLLHSGGRRDEFGSTGSNPASKSGSPGSGGVMLHRSNFPVSQEMEDGTPLVPHCMSEIPPHPQQTTLPNLSGMSLTPHPQTSVPNRGVPSRQTTTGTSNTPPPLASCVPLSQQDQPNPFSNFWRVQGQPGVTADMQVTGVAATRGVQVMGPGVRVTAEGQSQPRLASVNLSPCTSFDSSLGADVASSPPGGGPMPALLQQQQQQLMQQQQQNAAASHHSQLLSLYPSSMLSHLSGMTAGGGPGRGGSRHGRYSISGPSMSLLRPDRAVTNHQFLQVNPEPNSSQLAAPDPQPRHSGTGGPILNTHSHHDRTQTRSPVNFREGRRASDGLVAQGIIAFKQKLKESMRAQGMLELRQEHQHLQNMYNSQSGESNSNSCNNITAPSATTTTITGSNMSTNLSGNISTITLGSEQANNINNNGDGNQGIDMQSATSRQPANTIPVSDSLFHNASSAMVTASSSASSSSQLQRQHQASLTNHQSPQGVTQAVRPTMSPHRKLSAPLSSFRQWSLDEQSPTRRLPLTKRMSLPSEPCDLQPHRLLALKQAMQVEEHLERANSKDNVLSDSHDSPPPPACGSPMMPAVAAPGLSTSPNHLLQQRRQTFHKHGQLAQQFQQLNLFPGQHQQQDSFGASGQQMATGPAMQGATQVPLGSYGHLQQQQQQQAQQQQQQQQQFNMEQQNRMYQQQFLQGLSPQAVAHLKQQLQQHQLQQQQQQQQQHLFSSQQISLQQQQQQQYLHQQVPSPAISPHPTQLPINSNINISMNTTNNNNNCEDQAMDAAYSPLEEKSCVPAQDSVLPSPSAAAVSPSQDGGFPSLAQQRMAMSSFSGQPIGDQLQNLPFLGSLASTQYCFGGGGGGGDSGGMLNPAKHLQVQFGGSGGAKDSNSWTTPMFGSNSQTLQHQYQQHQFPQQQQQPSDGNSLLYSNFSKSQQAVCPASLSSSDMMASWVLDQTQQQQQHTISAPSLGSQFQQQQQQQQLQHQIVASTLLQDSSTNSSPGSSTGVLPQQLDVHLHHHHHHHLHHYPQQQQLAGGGTGGGNILGGGGGGNNNNRNNNSGGGSGHKRPGYPKSAEWALEKKLKFTSDIAIY</sequence>
<keyword evidence="2" id="KW-0067">ATP-binding</keyword>
<comment type="caution">
    <text evidence="7">The sequence shown here is derived from an EMBL/GenBank/DDBJ whole genome shotgun (WGS) entry which is preliminary data.</text>
</comment>
<feature type="domain" description="UBA" evidence="6">
    <location>
        <begin position="349"/>
        <end position="389"/>
    </location>
</feature>
<keyword evidence="7" id="KW-0418">Kinase</keyword>
<feature type="compositionally biased region" description="Low complexity" evidence="4">
    <location>
        <begin position="484"/>
        <end position="493"/>
    </location>
</feature>
<dbReference type="CDD" id="cd14338">
    <property type="entry name" value="UBA_SIK"/>
    <property type="match status" value="1"/>
</dbReference>
<evidence type="ECO:0000256" key="1">
    <source>
        <dbReference type="ARBA" id="ARBA00022741"/>
    </source>
</evidence>
<keyword evidence="7" id="KW-0808">Transferase</keyword>
<dbReference type="EMBL" id="BMAT01007971">
    <property type="protein sequence ID" value="GFR75290.1"/>
    <property type="molecule type" value="Genomic_DNA"/>
</dbReference>
<feature type="compositionally biased region" description="Polar residues" evidence="4">
    <location>
        <begin position="531"/>
        <end position="567"/>
    </location>
</feature>
<keyword evidence="1" id="KW-0547">Nucleotide-binding</keyword>
<dbReference type="Proteomes" id="UP000762676">
    <property type="component" value="Unassembled WGS sequence"/>
</dbReference>
<feature type="compositionally biased region" description="Polar residues" evidence="4">
    <location>
        <begin position="1347"/>
        <end position="1360"/>
    </location>
</feature>
<dbReference type="PROSITE" id="PS50030">
    <property type="entry name" value="UBA"/>
    <property type="match status" value="1"/>
</dbReference>
<feature type="compositionally biased region" description="Polar residues" evidence="4">
    <location>
        <begin position="440"/>
        <end position="468"/>
    </location>
</feature>
<evidence type="ECO:0000256" key="4">
    <source>
        <dbReference type="SAM" id="MobiDB-lite"/>
    </source>
</evidence>
<dbReference type="PROSITE" id="PS50011">
    <property type="entry name" value="PROTEIN_KINASE_DOM"/>
    <property type="match status" value="1"/>
</dbReference>
<gene>
    <name evidence="7" type="ORF">ElyMa_003915500</name>
</gene>
<accession>A0AAV4FSU6</accession>
<name>A0AAV4FSU6_9GAST</name>
<feature type="compositionally biased region" description="Polar residues" evidence="4">
    <location>
        <begin position="744"/>
        <end position="753"/>
    </location>
</feature>
<dbReference type="GO" id="GO:0005524">
    <property type="term" value="F:ATP binding"/>
    <property type="evidence" value="ECO:0007669"/>
    <property type="project" value="UniProtKB-KW"/>
</dbReference>
<feature type="compositionally biased region" description="Low complexity" evidence="4">
    <location>
        <begin position="924"/>
        <end position="941"/>
    </location>
</feature>
<protein>
    <submittedName>
        <fullName evidence="7">Serine/threonine-protein kinase SIK2</fullName>
    </submittedName>
</protein>
<dbReference type="InterPro" id="IPR011009">
    <property type="entry name" value="Kinase-like_dom_sf"/>
</dbReference>
<reference evidence="7 8" key="1">
    <citation type="journal article" date="2021" name="Elife">
        <title>Chloroplast acquisition without the gene transfer in kleptoplastic sea slugs, Plakobranchus ocellatus.</title>
        <authorList>
            <person name="Maeda T."/>
            <person name="Takahashi S."/>
            <person name="Yoshida T."/>
            <person name="Shimamura S."/>
            <person name="Takaki Y."/>
            <person name="Nagai Y."/>
            <person name="Toyoda A."/>
            <person name="Suzuki Y."/>
            <person name="Arimoto A."/>
            <person name="Ishii H."/>
            <person name="Satoh N."/>
            <person name="Nishiyama T."/>
            <person name="Hasebe M."/>
            <person name="Maruyama T."/>
            <person name="Minagawa J."/>
            <person name="Obokata J."/>
            <person name="Shigenobu S."/>
        </authorList>
    </citation>
    <scope>NUCLEOTIDE SEQUENCE [LARGE SCALE GENOMIC DNA]</scope>
</reference>
<dbReference type="Gene3D" id="1.10.510.10">
    <property type="entry name" value="Transferase(Phosphotransferase) domain 1"/>
    <property type="match status" value="1"/>
</dbReference>
<dbReference type="Gene3D" id="3.30.200.20">
    <property type="entry name" value="Phosphorylase Kinase, domain 1"/>
    <property type="match status" value="1"/>
</dbReference>
<dbReference type="PROSITE" id="PS00108">
    <property type="entry name" value="PROTEIN_KINASE_ST"/>
    <property type="match status" value="1"/>
</dbReference>
<feature type="coiled-coil region" evidence="3">
    <location>
        <begin position="1123"/>
        <end position="1182"/>
    </location>
</feature>
<feature type="compositionally biased region" description="Polar residues" evidence="4">
    <location>
        <begin position="968"/>
        <end position="980"/>
    </location>
</feature>
<feature type="region of interest" description="Disordered" evidence="4">
    <location>
        <begin position="1017"/>
        <end position="1041"/>
    </location>
</feature>
<feature type="compositionally biased region" description="Low complexity" evidence="4">
    <location>
        <begin position="1361"/>
        <end position="1378"/>
    </location>
</feature>
<feature type="region of interest" description="Disordered" evidence="4">
    <location>
        <begin position="644"/>
        <end position="686"/>
    </location>
</feature>
<dbReference type="PANTHER" id="PTHR24346:SF74">
    <property type="entry name" value="PROTEIN KINASE DOMAIN-CONTAINING PROTEIN"/>
    <property type="match status" value="1"/>
</dbReference>
<dbReference type="SMART" id="SM00220">
    <property type="entry name" value="S_TKc"/>
    <property type="match status" value="1"/>
</dbReference>
<feature type="region of interest" description="Disordered" evidence="4">
    <location>
        <begin position="1476"/>
        <end position="1532"/>
    </location>
</feature>
<dbReference type="SUPFAM" id="SSF56112">
    <property type="entry name" value="Protein kinase-like (PK-like)"/>
    <property type="match status" value="1"/>
</dbReference>
<feature type="region of interest" description="Disordered" evidence="4">
    <location>
        <begin position="701"/>
        <end position="730"/>
    </location>
</feature>
<evidence type="ECO:0000256" key="2">
    <source>
        <dbReference type="ARBA" id="ARBA00022840"/>
    </source>
</evidence>
<feature type="compositionally biased region" description="Polar residues" evidence="4">
    <location>
        <begin position="942"/>
        <end position="952"/>
    </location>
</feature>
<proteinExistence type="predicted"/>
<feature type="compositionally biased region" description="Polar residues" evidence="4">
    <location>
        <begin position="1089"/>
        <end position="1103"/>
    </location>
</feature>
<dbReference type="PANTHER" id="PTHR24346">
    <property type="entry name" value="MAP/MICROTUBULE AFFINITY-REGULATING KINASE"/>
    <property type="match status" value="1"/>
</dbReference>
<feature type="compositionally biased region" description="Low complexity" evidence="4">
    <location>
        <begin position="881"/>
        <end position="894"/>
    </location>
</feature>
<feature type="region of interest" description="Disordered" evidence="4">
    <location>
        <begin position="924"/>
        <end position="997"/>
    </location>
</feature>
<evidence type="ECO:0000313" key="8">
    <source>
        <dbReference type="Proteomes" id="UP000762676"/>
    </source>
</evidence>
<feature type="region of interest" description="Disordered" evidence="4">
    <location>
        <begin position="1089"/>
        <end position="1114"/>
    </location>
</feature>
<evidence type="ECO:0000313" key="7">
    <source>
        <dbReference type="EMBL" id="GFR75290.1"/>
    </source>
</evidence>
<feature type="compositionally biased region" description="Polar residues" evidence="4">
    <location>
        <begin position="896"/>
        <end position="910"/>
    </location>
</feature>
<keyword evidence="3" id="KW-0175">Coiled coil</keyword>
<dbReference type="Pfam" id="PF23312">
    <property type="entry name" value="UBA_SIK3"/>
    <property type="match status" value="1"/>
</dbReference>
<dbReference type="InterPro" id="IPR008271">
    <property type="entry name" value="Ser/Thr_kinase_AS"/>
</dbReference>
<evidence type="ECO:0000259" key="6">
    <source>
        <dbReference type="PROSITE" id="PS50030"/>
    </source>
</evidence>
<evidence type="ECO:0000256" key="3">
    <source>
        <dbReference type="SAM" id="Coils"/>
    </source>
</evidence>
<evidence type="ECO:0000259" key="5">
    <source>
        <dbReference type="PROSITE" id="PS50011"/>
    </source>
</evidence>
<feature type="region of interest" description="Disordered" evidence="4">
    <location>
        <begin position="1200"/>
        <end position="1219"/>
    </location>
</feature>